<protein>
    <submittedName>
        <fullName evidence="1">Uncharacterized protein</fullName>
    </submittedName>
</protein>
<evidence type="ECO:0000313" key="1">
    <source>
        <dbReference type="EMBL" id="KAK4765812.1"/>
    </source>
</evidence>
<organism evidence="1 2">
    <name type="scientific">Trapa incisa</name>
    <dbReference type="NCBI Taxonomy" id="236973"/>
    <lineage>
        <taxon>Eukaryota</taxon>
        <taxon>Viridiplantae</taxon>
        <taxon>Streptophyta</taxon>
        <taxon>Embryophyta</taxon>
        <taxon>Tracheophyta</taxon>
        <taxon>Spermatophyta</taxon>
        <taxon>Magnoliopsida</taxon>
        <taxon>eudicotyledons</taxon>
        <taxon>Gunneridae</taxon>
        <taxon>Pentapetalae</taxon>
        <taxon>rosids</taxon>
        <taxon>malvids</taxon>
        <taxon>Myrtales</taxon>
        <taxon>Lythraceae</taxon>
        <taxon>Trapa</taxon>
    </lineage>
</organism>
<dbReference type="Proteomes" id="UP001345219">
    <property type="component" value="Chromosome 7"/>
</dbReference>
<name>A0AAN7QF09_9MYRT</name>
<gene>
    <name evidence="1" type="ORF">SAY87_007454</name>
</gene>
<dbReference type="AlphaFoldDB" id="A0AAN7QF09"/>
<comment type="caution">
    <text evidence="1">The sequence shown here is derived from an EMBL/GenBank/DDBJ whole genome shotgun (WGS) entry which is preliminary data.</text>
</comment>
<keyword evidence="2" id="KW-1185">Reference proteome</keyword>
<proteinExistence type="predicted"/>
<dbReference type="EMBL" id="JAXIOK010000007">
    <property type="protein sequence ID" value="KAK4765812.1"/>
    <property type="molecule type" value="Genomic_DNA"/>
</dbReference>
<accession>A0AAN7QF09</accession>
<evidence type="ECO:0000313" key="2">
    <source>
        <dbReference type="Proteomes" id="UP001345219"/>
    </source>
</evidence>
<sequence length="64" mass="7017">MVADGVDAIKSNFACQLEPTMHGPHLMVNSSVGIAKGDGELECTNKEMEKQESCRWGCFLSRTK</sequence>
<reference evidence="1 2" key="1">
    <citation type="journal article" date="2023" name="Hortic Res">
        <title>Pangenome of water caltrop reveals structural variations and asymmetric subgenome divergence after allopolyploidization.</title>
        <authorList>
            <person name="Zhang X."/>
            <person name="Chen Y."/>
            <person name="Wang L."/>
            <person name="Yuan Y."/>
            <person name="Fang M."/>
            <person name="Shi L."/>
            <person name="Lu R."/>
            <person name="Comes H.P."/>
            <person name="Ma Y."/>
            <person name="Chen Y."/>
            <person name="Huang G."/>
            <person name="Zhou Y."/>
            <person name="Zheng Z."/>
            <person name="Qiu Y."/>
        </authorList>
    </citation>
    <scope>NUCLEOTIDE SEQUENCE [LARGE SCALE GENOMIC DNA]</scope>
    <source>
        <tissue evidence="1">Roots</tissue>
    </source>
</reference>